<evidence type="ECO:0000256" key="1">
    <source>
        <dbReference type="ARBA" id="ARBA00011073"/>
    </source>
</evidence>
<dbReference type="SUPFAM" id="SSF52743">
    <property type="entry name" value="Subtilisin-like"/>
    <property type="match status" value="1"/>
</dbReference>
<feature type="domain" description="Peptidase S8/S53" evidence="8">
    <location>
        <begin position="243"/>
        <end position="542"/>
    </location>
</feature>
<feature type="compositionally biased region" description="Polar residues" evidence="6">
    <location>
        <begin position="426"/>
        <end position="438"/>
    </location>
</feature>
<dbReference type="GO" id="GO:0006508">
    <property type="term" value="P:proteolysis"/>
    <property type="evidence" value="ECO:0007669"/>
    <property type="project" value="UniProtKB-KW"/>
</dbReference>
<evidence type="ECO:0000256" key="4">
    <source>
        <dbReference type="ARBA" id="ARBA00022825"/>
    </source>
</evidence>
<dbReference type="PROSITE" id="PS51892">
    <property type="entry name" value="SUBTILASE"/>
    <property type="match status" value="1"/>
</dbReference>
<evidence type="ECO:0000256" key="6">
    <source>
        <dbReference type="SAM" id="MobiDB-lite"/>
    </source>
</evidence>
<dbReference type="InterPro" id="IPR034058">
    <property type="entry name" value="TagA/B/C/D_pept_dom"/>
</dbReference>
<protein>
    <recommendedName>
        <fullName evidence="8">Peptidase S8/S53 domain-containing protein</fullName>
    </recommendedName>
</protein>
<feature type="active site" description="Charge relay system" evidence="5">
    <location>
        <position position="252"/>
    </location>
</feature>
<dbReference type="Proteomes" id="UP000297295">
    <property type="component" value="Unassembled WGS sequence"/>
</dbReference>
<dbReference type="PROSITE" id="PS00138">
    <property type="entry name" value="SUBTILASE_SER"/>
    <property type="match status" value="1"/>
</dbReference>
<dbReference type="PANTHER" id="PTHR43399">
    <property type="entry name" value="SUBTILISIN-RELATED"/>
    <property type="match status" value="1"/>
</dbReference>
<evidence type="ECO:0000313" key="9">
    <source>
        <dbReference type="EMBL" id="TGC11367.1"/>
    </source>
</evidence>
<keyword evidence="3 5" id="KW-0378">Hydrolase</keyword>
<feature type="region of interest" description="Disordered" evidence="6">
    <location>
        <begin position="1167"/>
        <end position="1191"/>
    </location>
</feature>
<accession>A0A4E0Q023</accession>
<reference evidence="9 10" key="1">
    <citation type="submission" date="2017-11" db="EMBL/GenBank/DDBJ databases">
        <title>Isolation and Characterization of Methanogenic Archaea from Saline Meromictic Lake at Siberia.</title>
        <authorList>
            <person name="Shen Y."/>
            <person name="Huang H.-H."/>
            <person name="Lai M.-C."/>
            <person name="Chen S.-C."/>
        </authorList>
    </citation>
    <scope>NUCLEOTIDE SEQUENCE [LARGE SCALE GENOMIC DNA]</scope>
    <source>
        <strain evidence="9 10">SY-01</strain>
    </source>
</reference>
<dbReference type="InterPro" id="IPR015500">
    <property type="entry name" value="Peptidase_S8_subtilisin-rel"/>
</dbReference>
<dbReference type="Pfam" id="PF00082">
    <property type="entry name" value="Peptidase_S8"/>
    <property type="match status" value="1"/>
</dbReference>
<evidence type="ECO:0000259" key="8">
    <source>
        <dbReference type="Pfam" id="PF00082"/>
    </source>
</evidence>
<organism evidence="9 10">
    <name type="scientific">Methanolobus halotolerans</name>
    <dbReference type="NCBI Taxonomy" id="2052935"/>
    <lineage>
        <taxon>Archaea</taxon>
        <taxon>Methanobacteriati</taxon>
        <taxon>Methanobacteriota</taxon>
        <taxon>Stenosarchaea group</taxon>
        <taxon>Methanomicrobia</taxon>
        <taxon>Methanosarcinales</taxon>
        <taxon>Methanosarcinaceae</taxon>
        <taxon>Methanolobus</taxon>
    </lineage>
</organism>
<keyword evidence="7" id="KW-0812">Transmembrane</keyword>
<keyword evidence="4 5" id="KW-0720">Serine protease</keyword>
<dbReference type="PRINTS" id="PR00723">
    <property type="entry name" value="SUBTILISIN"/>
</dbReference>
<keyword evidence="10" id="KW-1185">Reference proteome</keyword>
<feature type="active site" description="Charge relay system" evidence="5">
    <location>
        <position position="291"/>
    </location>
</feature>
<feature type="region of interest" description="Disordered" evidence="6">
    <location>
        <begin position="416"/>
        <end position="447"/>
    </location>
</feature>
<proteinExistence type="inferred from homology"/>
<evidence type="ECO:0000256" key="7">
    <source>
        <dbReference type="SAM" id="Phobius"/>
    </source>
</evidence>
<evidence type="ECO:0000256" key="5">
    <source>
        <dbReference type="PROSITE-ProRule" id="PRU01240"/>
    </source>
</evidence>
<comment type="similarity">
    <text evidence="1 5">Belongs to the peptidase S8 family.</text>
</comment>
<dbReference type="InterPro" id="IPR036852">
    <property type="entry name" value="Peptidase_S8/S53_dom_sf"/>
</dbReference>
<feature type="transmembrane region" description="Helical" evidence="7">
    <location>
        <begin position="1387"/>
        <end position="1405"/>
    </location>
</feature>
<dbReference type="InterPro" id="IPR022398">
    <property type="entry name" value="Peptidase_S8_His-AS"/>
</dbReference>
<dbReference type="InterPro" id="IPR013783">
    <property type="entry name" value="Ig-like_fold"/>
</dbReference>
<evidence type="ECO:0000313" key="10">
    <source>
        <dbReference type="Proteomes" id="UP000297295"/>
    </source>
</evidence>
<feature type="compositionally biased region" description="Gly residues" evidence="6">
    <location>
        <begin position="1176"/>
        <end position="1187"/>
    </location>
</feature>
<dbReference type="EMBL" id="PGGK01000001">
    <property type="protein sequence ID" value="TGC11367.1"/>
    <property type="molecule type" value="Genomic_DNA"/>
</dbReference>
<dbReference type="CDD" id="cd04842">
    <property type="entry name" value="Peptidases_S8_Kp43_protease"/>
    <property type="match status" value="1"/>
</dbReference>
<keyword evidence="7" id="KW-1133">Transmembrane helix</keyword>
<comment type="caution">
    <text evidence="9">The sequence shown here is derived from an EMBL/GenBank/DDBJ whole genome shotgun (WGS) entry which is preliminary data.</text>
</comment>
<dbReference type="OrthoDB" id="341609at2157"/>
<evidence type="ECO:0000256" key="3">
    <source>
        <dbReference type="ARBA" id="ARBA00022801"/>
    </source>
</evidence>
<dbReference type="NCBIfam" id="TIGR04213">
    <property type="entry name" value="PGF_pre_PGF"/>
    <property type="match status" value="1"/>
</dbReference>
<keyword evidence="7" id="KW-0472">Membrane</keyword>
<dbReference type="Gene3D" id="2.60.40.10">
    <property type="entry name" value="Immunoglobulins"/>
    <property type="match status" value="1"/>
</dbReference>
<dbReference type="InterPro" id="IPR051048">
    <property type="entry name" value="Peptidase_S8/S53_subtilisin"/>
</dbReference>
<feature type="active site" description="Charge relay system" evidence="5">
    <location>
        <position position="485"/>
    </location>
</feature>
<dbReference type="Gene3D" id="3.40.50.200">
    <property type="entry name" value="Peptidase S8/S53 domain"/>
    <property type="match status" value="1"/>
</dbReference>
<dbReference type="PROSITE" id="PS00137">
    <property type="entry name" value="SUBTILASE_HIS"/>
    <property type="match status" value="1"/>
</dbReference>
<dbReference type="InterPro" id="IPR026453">
    <property type="entry name" value="PGF_pre_PGF"/>
</dbReference>
<dbReference type="GO" id="GO:0004252">
    <property type="term" value="F:serine-type endopeptidase activity"/>
    <property type="evidence" value="ECO:0007669"/>
    <property type="project" value="UniProtKB-UniRule"/>
</dbReference>
<keyword evidence="2 5" id="KW-0645">Protease</keyword>
<dbReference type="PANTHER" id="PTHR43399:SF4">
    <property type="entry name" value="CELL WALL-ASSOCIATED PROTEASE"/>
    <property type="match status" value="1"/>
</dbReference>
<dbReference type="RefSeq" id="WP_135387840.1">
    <property type="nucleotide sequence ID" value="NZ_PGGK01000001.1"/>
</dbReference>
<evidence type="ECO:0000256" key="2">
    <source>
        <dbReference type="ARBA" id="ARBA00022670"/>
    </source>
</evidence>
<gene>
    <name evidence="9" type="ORF">CUN85_00325</name>
</gene>
<dbReference type="Gene3D" id="2.60.120.380">
    <property type="match status" value="1"/>
</dbReference>
<dbReference type="InterPro" id="IPR023828">
    <property type="entry name" value="Peptidase_S8_Ser-AS"/>
</dbReference>
<dbReference type="InterPro" id="IPR000209">
    <property type="entry name" value="Peptidase_S8/S53_dom"/>
</dbReference>
<name>A0A4E0Q023_9EURY</name>
<sequence length="1410" mass="154232">MHMKNKTLIILILILFTISNASASSDNRDLANNNLILLKAGHIDTDKITGSEKKTNDTAARDISTMSIKDTENYYIVQFTGPVREIWKRDIISKGAVIYDYVPNNAFIFRMNDDVKVQVQSLDFVRWIGEYQASYKYEPGLTEKEDFQISATDIQYERAYHVLLFSESDNKKISSEIKNLGVEVLSVSGDVIRVLTLSDKLPEIAEIDGVSWIEEYVQPTINNDVAAEIITVNTTRENYGLTGSGQIVAVCDTGLDTGMNDNTMHEDLRGRIIEIFDVAGDKDTRDLYSGHGTHVAGSVLGNGHRSSGQYAGMAPEAKLVFQAIGKSKDNLVLPADLNDLFLQTYNTDTSTRIHSNSWGGDVNGKYTEESRQVDLFIWKHPDMLIVFAAGNEGPDSKTIGYPATAKNALTVGASENDRPEEGHYSDNVNDVASFSSRGPTADDRIKPDVVAPGTYIASTRSSEATTDTEYGKAINSDYLYLSGTSMSTPIVAGSAALIRQYYMDIENVPNPSAALIKATLINGARDIDPESTGRPDYSQGWGRVDVENSVYPQYPRIIRYFDNVKPLNTSDSWNVTYDIADSSDMLRVTLVWTDYPGLVSASKTLVNNLDLTVTGPEGTYYGNYDLSNAPDDTNNVESIELTNPVAGIYTVEVNGTEINEGPQNFSLVAYFTCDVDGFPASNSFTEDNTTTVYLNFTHPEGINASSINMTIDESLVNSISEPIDGGYRVENRTENPYTEGYHNVFVSAMTNQNEEINHKWSFYVSTDENIISIQGLEENAVIQEESFDINISNRKLCDFWYNIDNGLNITAGNAFSINTSLNVSEGHHNITVFAEDITGNISSATVNFTVFTSQPSVDLPVSGMIYYLPADNFSLNGTAGIATNISVDVNGIITKESWPVSNGMFNLTNIPLSNGTNTVNVSSIFNNSEKNYFSSNTTIHLSLGDTFNTEGNDEVSLSVPGISNNVSKPAINFNITGTPSNPGNISVALVRGVEPENGSILAASPIDIRVINESDVNYSHQFDEDVSLTLGYDPYLVNNTDKLVVAWYDENERTWIPFRSTVNSTANTTTTNITHLSIYAPLEDNTAPVISGLSSSRKSSSITISWNESDDTDRVEIWKNGVLLENSSDQQITDTGLSASTSYSYGLRPIDFVGNIGNWTNTTVTTLSSDDDGNDNSGGGGGGGGSTGEDNENIAFKDVLTVYAGKDELADFDFNDENNDIDYVRYLSLKNAGKITVTIEVLKNTSTFSNSAASGTVYKNINIWIGKTGYATEENIKDPAIGFRVDRKWLLDNGIDQSSIKLQRYSGGAWSKLSTELSGSDDKYLYFEAKTPGFSPFAITGMSTGAQIETTVDGTVLMKEEIETNEYPLTKNTSRSGTDSSTSGTMLLVYTGLTGLILTIAYLLIRKQQN</sequence>